<keyword evidence="1" id="KW-0472">Membrane</keyword>
<proteinExistence type="predicted"/>
<dbReference type="EMBL" id="CP024899">
    <property type="protein sequence ID" value="ATX65308.1"/>
    <property type="molecule type" value="Genomic_DNA"/>
</dbReference>
<evidence type="ECO:0000313" key="3">
    <source>
        <dbReference type="Proteomes" id="UP000228948"/>
    </source>
</evidence>
<keyword evidence="1" id="KW-1133">Transmembrane helix</keyword>
<keyword evidence="1" id="KW-0812">Transmembrane</keyword>
<evidence type="ECO:0000256" key="1">
    <source>
        <dbReference type="SAM" id="Phobius"/>
    </source>
</evidence>
<dbReference type="KEGG" id="rbg:BG454_05285"/>
<reference evidence="2 3" key="1">
    <citation type="submission" date="2017-11" db="EMBL/GenBank/DDBJ databases">
        <title>Revised Sequence and Annotation of the Rhodobaca barguzinensis strain alga05 Genome.</title>
        <authorList>
            <person name="Kopejtka K."/>
            <person name="Tomasch J.M."/>
            <person name="Bunk B."/>
            <person name="Koblizek M."/>
        </authorList>
    </citation>
    <scope>NUCLEOTIDE SEQUENCE [LARGE SCALE GENOMIC DNA]</scope>
    <source>
        <strain evidence="3">alga05</strain>
    </source>
</reference>
<dbReference type="Proteomes" id="UP000228948">
    <property type="component" value="Chromosome"/>
</dbReference>
<keyword evidence="3" id="KW-1185">Reference proteome</keyword>
<gene>
    <name evidence="2" type="ORF">BG454_05285</name>
</gene>
<evidence type="ECO:0000313" key="2">
    <source>
        <dbReference type="EMBL" id="ATX65308.1"/>
    </source>
</evidence>
<dbReference type="AlphaFoldDB" id="A0A2K8KEW3"/>
<feature type="transmembrane region" description="Helical" evidence="1">
    <location>
        <begin position="67"/>
        <end position="91"/>
    </location>
</feature>
<sequence>MIISARASQIGVDRLALAHWMVCWSAHPYALIFFPSNHASNPKGHSMSETKLRRAGRAILSLHRTGLLVPAAGLAVMGVSAYAMVAVAQAFPETAFAPDGIGQCNPFEGDFGCGHGFGCACHMLPKPDPLV</sequence>
<name>A0A2K8KEW3_9RHOB</name>
<protein>
    <submittedName>
        <fullName evidence="2">Uncharacterized protein</fullName>
    </submittedName>
</protein>
<accession>A0A2K8KEW3</accession>
<organism evidence="2 3">
    <name type="scientific">Roseinatronobacter bogoriensis subsp. barguzinensis</name>
    <dbReference type="NCBI Taxonomy" id="441209"/>
    <lineage>
        <taxon>Bacteria</taxon>
        <taxon>Pseudomonadati</taxon>
        <taxon>Pseudomonadota</taxon>
        <taxon>Alphaproteobacteria</taxon>
        <taxon>Rhodobacterales</taxon>
        <taxon>Paracoccaceae</taxon>
        <taxon>Roseinatronobacter</taxon>
    </lineage>
</organism>